<evidence type="ECO:0008006" key="3">
    <source>
        <dbReference type="Google" id="ProtNLM"/>
    </source>
</evidence>
<evidence type="ECO:0000313" key="2">
    <source>
        <dbReference type="Proteomes" id="UP001162162"/>
    </source>
</evidence>
<comment type="caution">
    <text evidence="1">The sequence shown here is derived from an EMBL/GenBank/DDBJ whole genome shotgun (WGS) entry which is preliminary data.</text>
</comment>
<dbReference type="AlphaFoldDB" id="A0AAV8XLC5"/>
<keyword evidence="2" id="KW-1185">Reference proteome</keyword>
<dbReference type="Proteomes" id="UP001162162">
    <property type="component" value="Unassembled WGS sequence"/>
</dbReference>
<protein>
    <recommendedName>
        <fullName evidence="3">DUF4817 domain-containing protein</fullName>
    </recommendedName>
</protein>
<evidence type="ECO:0000313" key="1">
    <source>
        <dbReference type="EMBL" id="KAJ8939625.1"/>
    </source>
</evidence>
<sequence>MAHLNETDRIQILMMLRYGDRRRTHSEVCTLFNEAHPERSTVTKLLAKFQAAGHIRDLPKSGRSPVHENTHLDFMLQVQDNPYSTTRQMGIDFNLSHTSNVCAKR</sequence>
<name>A0AAV8XLC5_9CUCU</name>
<organism evidence="1 2">
    <name type="scientific">Aromia moschata</name>
    <dbReference type="NCBI Taxonomy" id="1265417"/>
    <lineage>
        <taxon>Eukaryota</taxon>
        <taxon>Metazoa</taxon>
        <taxon>Ecdysozoa</taxon>
        <taxon>Arthropoda</taxon>
        <taxon>Hexapoda</taxon>
        <taxon>Insecta</taxon>
        <taxon>Pterygota</taxon>
        <taxon>Neoptera</taxon>
        <taxon>Endopterygota</taxon>
        <taxon>Coleoptera</taxon>
        <taxon>Polyphaga</taxon>
        <taxon>Cucujiformia</taxon>
        <taxon>Chrysomeloidea</taxon>
        <taxon>Cerambycidae</taxon>
        <taxon>Cerambycinae</taxon>
        <taxon>Callichromatini</taxon>
        <taxon>Aromia</taxon>
    </lineage>
</organism>
<dbReference type="EMBL" id="JAPWTK010000479">
    <property type="protein sequence ID" value="KAJ8939625.1"/>
    <property type="molecule type" value="Genomic_DNA"/>
</dbReference>
<accession>A0AAV8XLC5</accession>
<gene>
    <name evidence="1" type="ORF">NQ318_010644</name>
</gene>
<reference evidence="1" key="1">
    <citation type="journal article" date="2023" name="Insect Mol. Biol.">
        <title>Genome sequencing provides insights into the evolution of gene families encoding plant cell wall-degrading enzymes in longhorned beetles.</title>
        <authorList>
            <person name="Shin N.R."/>
            <person name="Okamura Y."/>
            <person name="Kirsch R."/>
            <person name="Pauchet Y."/>
        </authorList>
    </citation>
    <scope>NUCLEOTIDE SEQUENCE</scope>
    <source>
        <strain evidence="1">AMC_N1</strain>
    </source>
</reference>
<proteinExistence type="predicted"/>